<feature type="compositionally biased region" description="Basic and acidic residues" evidence="3">
    <location>
        <begin position="757"/>
        <end position="767"/>
    </location>
</feature>
<dbReference type="GO" id="GO:0004181">
    <property type="term" value="F:metallocarboxypeptidase activity"/>
    <property type="evidence" value="ECO:0007669"/>
    <property type="project" value="InterPro"/>
</dbReference>
<dbReference type="RefSeq" id="WP_146570599.1">
    <property type="nucleotide sequence ID" value="NZ_SJPH01000001.1"/>
</dbReference>
<dbReference type="SUPFAM" id="SSF48230">
    <property type="entry name" value="Chondroitin AC/alginate lyase"/>
    <property type="match status" value="1"/>
</dbReference>
<comment type="subcellular location">
    <subcellularLocation>
        <location evidence="1">Cell envelope</location>
    </subcellularLocation>
</comment>
<feature type="region of interest" description="Disordered" evidence="3">
    <location>
        <begin position="744"/>
        <end position="768"/>
    </location>
</feature>
<accession>A0A5C5WDB2</accession>
<dbReference type="Gene3D" id="1.50.10.100">
    <property type="entry name" value="Chondroitin AC/alginate lyase"/>
    <property type="match status" value="1"/>
</dbReference>
<dbReference type="InterPro" id="IPR012480">
    <property type="entry name" value="Hepar_II_III_C"/>
</dbReference>
<evidence type="ECO:0000259" key="4">
    <source>
        <dbReference type="PROSITE" id="PS52035"/>
    </source>
</evidence>
<evidence type="ECO:0000313" key="6">
    <source>
        <dbReference type="Proteomes" id="UP000318995"/>
    </source>
</evidence>
<dbReference type="Gene3D" id="2.70.98.70">
    <property type="match status" value="1"/>
</dbReference>
<dbReference type="InterPro" id="IPR008929">
    <property type="entry name" value="Chondroitin_lyas"/>
</dbReference>
<dbReference type="GO" id="GO:0016829">
    <property type="term" value="F:lyase activity"/>
    <property type="evidence" value="ECO:0007669"/>
    <property type="project" value="InterPro"/>
</dbReference>
<feature type="domain" description="Peptidase M14" evidence="4">
    <location>
        <begin position="628"/>
        <end position="881"/>
    </location>
</feature>
<evidence type="ECO:0000256" key="1">
    <source>
        <dbReference type="ARBA" id="ARBA00004196"/>
    </source>
</evidence>
<dbReference type="Proteomes" id="UP000318995">
    <property type="component" value="Unassembled WGS sequence"/>
</dbReference>
<dbReference type="PANTHER" id="PTHR38045">
    <property type="entry name" value="CHROMOSOME 1, WHOLE GENOME SHOTGUN SEQUENCE"/>
    <property type="match status" value="1"/>
</dbReference>
<dbReference type="InterPro" id="IPR032518">
    <property type="entry name" value="HepII_N"/>
</dbReference>
<sequence>MRSHSARLSLSRSNSALAAKRFSGLVVIAVFAAAFAARGELALSAPPSAVKAAPDKALTASEILTKLRPAHPRVIATPERLAAVRQRRNNDPAFAAELQTLIERAEEKLAAPLSERKLAGKRLLSVSREALRRVSLWSLAFQLTDDKRFAQRAEEELLAIAAFTDWHPNHFLDTAEMAAAVAIGYDWLYEELSETTRNELQQALVDKALRHVLSDPWWVSTEHNWCQVCLGGLTMAALAIAEDEPALAAEVLTRARDHMPRALAQYGPDGVYPEGPSYWVYGTSYQVLAIDALRTGWGDDFGLAESPGFLASDRFFDQAQGPTGLLFNFSDCLEKTGQPALRVWMSRQQGSLDTPLDRALSHDSDFDAFTPFWCVSASPQPKTSTRQTLPRSWRGRGVQPVVMFRTAWNNPRAMYLAAKGGKAGINHGHMDAGSFIFEANGVRWASDLGMIAYHRLEAQGVKLFDRKPDGDRWKISPYRNESHNTLTISDKPFEIQENAAITSFDPLDTDQTPDRGSATIDLSGPLSAVAESAERRFDFDASASVVTIHDELTGILPGAPVVWTLVTRTHAAVIEGSTVATLTAGKETLTITAESLAAGSWTAEPHRPRPGQYGPPFEGVTLLRWTTSAREDGRASITVRLSPEKRFPALPTGIEEVELGRSLDDQPILARVWSHPEPTGARPETIFMLASIHGSEPAGTPLMQRFEEWLVEQDDPRLPRQIVMTPIANPDGYAAGERFNRNGVDLNRNFPAGNRTEATRHGERPLSEPESAALLRALRRYPPTRVLSIHQPLECIDYDGPGQAIATAMSRAIGGRLPVEKLGGRPGSLGSYVGETLGKPIITLELFASEQDRGAEALWQDYGPALIAFARGEGQAEVGSP</sequence>
<reference evidence="5 6" key="1">
    <citation type="submission" date="2019-02" db="EMBL/GenBank/DDBJ databases">
        <title>Deep-cultivation of Planctomycetes and their phenomic and genomic characterization uncovers novel biology.</title>
        <authorList>
            <person name="Wiegand S."/>
            <person name="Jogler M."/>
            <person name="Boedeker C."/>
            <person name="Pinto D."/>
            <person name="Vollmers J."/>
            <person name="Rivas-Marin E."/>
            <person name="Kohn T."/>
            <person name="Peeters S.H."/>
            <person name="Heuer A."/>
            <person name="Rast P."/>
            <person name="Oberbeckmann S."/>
            <person name="Bunk B."/>
            <person name="Jeske O."/>
            <person name="Meyerdierks A."/>
            <person name="Storesund J.E."/>
            <person name="Kallscheuer N."/>
            <person name="Luecker S."/>
            <person name="Lage O.M."/>
            <person name="Pohl T."/>
            <person name="Merkel B.J."/>
            <person name="Hornburger P."/>
            <person name="Mueller R.-W."/>
            <person name="Bruemmer F."/>
            <person name="Labrenz M."/>
            <person name="Spormann A.M."/>
            <person name="Op Den Camp H."/>
            <person name="Overmann J."/>
            <person name="Amann R."/>
            <person name="Jetten M.S.M."/>
            <person name="Mascher T."/>
            <person name="Medema M.H."/>
            <person name="Devos D.P."/>
            <person name="Kaster A.-K."/>
            <person name="Ovreas L."/>
            <person name="Rohde M."/>
            <person name="Galperin M.Y."/>
            <person name="Jogler C."/>
        </authorList>
    </citation>
    <scope>NUCLEOTIDE SEQUENCE [LARGE SCALE GENOMIC DNA]</scope>
    <source>
        <strain evidence="5 6">Pla111</strain>
    </source>
</reference>
<dbReference type="OrthoDB" id="175534at2"/>
<protein>
    <submittedName>
        <fullName evidence="5">Murein peptide amidase A</fullName>
    </submittedName>
</protein>
<dbReference type="EMBL" id="SJPH01000001">
    <property type="protein sequence ID" value="TWT48487.1"/>
    <property type="molecule type" value="Genomic_DNA"/>
</dbReference>
<dbReference type="Pfam" id="PF00246">
    <property type="entry name" value="Peptidase_M14"/>
    <property type="match status" value="1"/>
</dbReference>
<dbReference type="InterPro" id="IPR000834">
    <property type="entry name" value="Peptidase_M14"/>
</dbReference>
<gene>
    <name evidence="5" type="ORF">Pla111_02550</name>
</gene>
<dbReference type="Pfam" id="PF07940">
    <property type="entry name" value="Hepar_II_III_C"/>
    <property type="match status" value="1"/>
</dbReference>
<evidence type="ECO:0000256" key="2">
    <source>
        <dbReference type="PROSITE-ProRule" id="PRU01379"/>
    </source>
</evidence>
<comment type="caution">
    <text evidence="5">The sequence shown here is derived from an EMBL/GenBank/DDBJ whole genome shotgun (WGS) entry which is preliminary data.</text>
</comment>
<dbReference type="GO" id="GO:0030313">
    <property type="term" value="C:cell envelope"/>
    <property type="evidence" value="ECO:0007669"/>
    <property type="project" value="UniProtKB-SubCell"/>
</dbReference>
<dbReference type="AlphaFoldDB" id="A0A5C5WDB2"/>
<dbReference type="SMART" id="SM00631">
    <property type="entry name" value="Zn_pept"/>
    <property type="match status" value="1"/>
</dbReference>
<evidence type="ECO:0000256" key="3">
    <source>
        <dbReference type="SAM" id="MobiDB-lite"/>
    </source>
</evidence>
<dbReference type="Pfam" id="PF16332">
    <property type="entry name" value="DUF4962"/>
    <property type="match status" value="1"/>
</dbReference>
<dbReference type="GO" id="GO:0008270">
    <property type="term" value="F:zinc ion binding"/>
    <property type="evidence" value="ECO:0007669"/>
    <property type="project" value="InterPro"/>
</dbReference>
<evidence type="ECO:0000313" key="5">
    <source>
        <dbReference type="EMBL" id="TWT48487.1"/>
    </source>
</evidence>
<name>A0A5C5WDB2_9BACT</name>
<dbReference type="GO" id="GO:0006508">
    <property type="term" value="P:proteolysis"/>
    <property type="evidence" value="ECO:0007669"/>
    <property type="project" value="InterPro"/>
</dbReference>
<dbReference type="Gene3D" id="3.40.630.10">
    <property type="entry name" value="Zn peptidases"/>
    <property type="match status" value="1"/>
</dbReference>
<organism evidence="5 6">
    <name type="scientific">Botrimarina hoheduenensis</name>
    <dbReference type="NCBI Taxonomy" id="2528000"/>
    <lineage>
        <taxon>Bacteria</taxon>
        <taxon>Pseudomonadati</taxon>
        <taxon>Planctomycetota</taxon>
        <taxon>Planctomycetia</taxon>
        <taxon>Pirellulales</taxon>
        <taxon>Lacipirellulaceae</taxon>
        <taxon>Botrimarina</taxon>
    </lineage>
</organism>
<dbReference type="PANTHER" id="PTHR38045:SF1">
    <property type="entry name" value="HEPARINASE II_III-LIKE PROTEIN"/>
    <property type="match status" value="1"/>
</dbReference>
<comment type="caution">
    <text evidence="2">Lacks conserved residue(s) required for the propagation of feature annotation.</text>
</comment>
<keyword evidence="6" id="KW-1185">Reference proteome</keyword>
<dbReference type="SUPFAM" id="SSF53187">
    <property type="entry name" value="Zn-dependent exopeptidases"/>
    <property type="match status" value="1"/>
</dbReference>
<dbReference type="PROSITE" id="PS52035">
    <property type="entry name" value="PEPTIDASE_M14"/>
    <property type="match status" value="1"/>
</dbReference>
<proteinExistence type="inferred from homology"/>
<comment type="similarity">
    <text evidence="2">Belongs to the peptidase M14 family.</text>
</comment>